<dbReference type="AlphaFoldDB" id="A0AAV2RIH8"/>
<organism evidence="2 3">
    <name type="scientific">Meganyctiphanes norvegica</name>
    <name type="common">Northern krill</name>
    <name type="synonym">Thysanopoda norvegica</name>
    <dbReference type="NCBI Taxonomy" id="48144"/>
    <lineage>
        <taxon>Eukaryota</taxon>
        <taxon>Metazoa</taxon>
        <taxon>Ecdysozoa</taxon>
        <taxon>Arthropoda</taxon>
        <taxon>Crustacea</taxon>
        <taxon>Multicrustacea</taxon>
        <taxon>Malacostraca</taxon>
        <taxon>Eumalacostraca</taxon>
        <taxon>Eucarida</taxon>
        <taxon>Euphausiacea</taxon>
        <taxon>Euphausiidae</taxon>
        <taxon>Meganyctiphanes</taxon>
    </lineage>
</organism>
<dbReference type="EMBL" id="CAXKWB010023582">
    <property type="protein sequence ID" value="CAL4125401.1"/>
    <property type="molecule type" value="Genomic_DNA"/>
</dbReference>
<accession>A0AAV2RIH8</accession>
<protein>
    <submittedName>
        <fullName evidence="2">Uncharacterized protein</fullName>
    </submittedName>
</protein>
<feature type="non-terminal residue" evidence="2">
    <location>
        <position position="1"/>
    </location>
</feature>
<evidence type="ECO:0000313" key="3">
    <source>
        <dbReference type="Proteomes" id="UP001497623"/>
    </source>
</evidence>
<evidence type="ECO:0000313" key="2">
    <source>
        <dbReference type="EMBL" id="CAL4125401.1"/>
    </source>
</evidence>
<dbReference type="Proteomes" id="UP001497623">
    <property type="component" value="Unassembled WGS sequence"/>
</dbReference>
<proteinExistence type="predicted"/>
<sequence>CRGSSRSKGRRYRAQSFSHTPSHTEHHRAVRRGDTFGSRTTLMSQLSKNSSFMHGSQHNGSAYSKSRRHLSRMNTLDICYVPPEVCMKKTFKASTSLHSLQYKSALPNNKQKQPPVDRPFTISTSMYSISYNPCNTMTIQEETTQITENDASSRIDSILKSDKLIAADEHFQSLNSTPKELSVRTSLQASLIMTNTYLNSKSGLTEGENRLQTKNTNLKSTDNQYMNKSLSNDSLKCLSSQMKNVYRSSSVSNIQEINIELAAIPPVENIL</sequence>
<reference evidence="2 3" key="1">
    <citation type="submission" date="2024-05" db="EMBL/GenBank/DDBJ databases">
        <authorList>
            <person name="Wallberg A."/>
        </authorList>
    </citation>
    <scope>NUCLEOTIDE SEQUENCE [LARGE SCALE GENOMIC DNA]</scope>
</reference>
<keyword evidence="3" id="KW-1185">Reference proteome</keyword>
<feature type="region of interest" description="Disordered" evidence="1">
    <location>
        <begin position="1"/>
        <end position="36"/>
    </location>
</feature>
<gene>
    <name evidence="2" type="ORF">MNOR_LOCUS25102</name>
</gene>
<name>A0AAV2RIH8_MEGNR</name>
<evidence type="ECO:0000256" key="1">
    <source>
        <dbReference type="SAM" id="MobiDB-lite"/>
    </source>
</evidence>
<comment type="caution">
    <text evidence="2">The sequence shown here is derived from an EMBL/GenBank/DDBJ whole genome shotgun (WGS) entry which is preliminary data.</text>
</comment>
<feature type="compositionally biased region" description="Basic residues" evidence="1">
    <location>
        <begin position="1"/>
        <end position="13"/>
    </location>
</feature>